<comment type="caution">
    <text evidence="19">The sequence shown here is derived from an EMBL/GenBank/DDBJ whole genome shotgun (WGS) entry which is preliminary data.</text>
</comment>
<dbReference type="NCBIfam" id="TIGR00229">
    <property type="entry name" value="sensory_box"/>
    <property type="match status" value="1"/>
</dbReference>
<dbReference type="SUPFAM" id="SSF55874">
    <property type="entry name" value="ATPase domain of HSP90 chaperone/DNA topoisomerase II/histidine kinase"/>
    <property type="match status" value="1"/>
</dbReference>
<dbReference type="SMART" id="SM00091">
    <property type="entry name" value="PAS"/>
    <property type="match status" value="1"/>
</dbReference>
<dbReference type="PROSITE" id="PS50112">
    <property type="entry name" value="PAS"/>
    <property type="match status" value="1"/>
</dbReference>
<dbReference type="Proteomes" id="UP000432089">
    <property type="component" value="Unassembled WGS sequence"/>
</dbReference>
<feature type="domain" description="PAS" evidence="17">
    <location>
        <begin position="8"/>
        <end position="81"/>
    </location>
</feature>
<evidence type="ECO:0000256" key="4">
    <source>
        <dbReference type="ARBA" id="ARBA00022543"/>
    </source>
</evidence>
<evidence type="ECO:0000256" key="2">
    <source>
        <dbReference type="ARBA" id="ARBA00012438"/>
    </source>
</evidence>
<dbReference type="CDD" id="cd00130">
    <property type="entry name" value="PAS"/>
    <property type="match status" value="1"/>
</dbReference>
<dbReference type="InterPro" id="IPR000700">
    <property type="entry name" value="PAS-assoc_C"/>
</dbReference>
<keyword evidence="14" id="KW-0157">Chromophore</keyword>
<evidence type="ECO:0000256" key="13">
    <source>
        <dbReference type="ARBA" id="ARBA00022840"/>
    </source>
</evidence>
<dbReference type="GO" id="GO:0004673">
    <property type="term" value="F:protein histidine kinase activity"/>
    <property type="evidence" value="ECO:0007669"/>
    <property type="project" value="UniProtKB-EC"/>
</dbReference>
<dbReference type="InterPro" id="IPR036890">
    <property type="entry name" value="HATPase_C_sf"/>
</dbReference>
<keyword evidence="12" id="KW-0418">Kinase</keyword>
<evidence type="ECO:0000256" key="7">
    <source>
        <dbReference type="ARBA" id="ARBA00022630"/>
    </source>
</evidence>
<keyword evidence="5" id="KW-0597">Phosphoprotein</keyword>
<dbReference type="GO" id="GO:0005524">
    <property type="term" value="F:ATP binding"/>
    <property type="evidence" value="ECO:0007669"/>
    <property type="project" value="UniProtKB-KW"/>
</dbReference>
<keyword evidence="4" id="KW-0600">Photoreceptor protein</keyword>
<accession>A0A7V7PM88</accession>
<dbReference type="InterPro" id="IPR001610">
    <property type="entry name" value="PAC"/>
</dbReference>
<dbReference type="PROSITE" id="PS50113">
    <property type="entry name" value="PAC"/>
    <property type="match status" value="1"/>
</dbReference>
<reference evidence="19 20" key="1">
    <citation type="submission" date="2019-09" db="EMBL/GenBank/DDBJ databases">
        <title>YIM 132180 draft genome.</title>
        <authorList>
            <person name="Zhang K."/>
        </authorList>
    </citation>
    <scope>NUCLEOTIDE SEQUENCE [LARGE SCALE GENOMIC DNA]</scope>
    <source>
        <strain evidence="19 20">YIM 132180</strain>
    </source>
</reference>
<gene>
    <name evidence="19" type="ORF">F6X38_17605</name>
</gene>
<keyword evidence="20" id="KW-1185">Reference proteome</keyword>
<keyword evidence="16" id="KW-0675">Receptor</keyword>
<keyword evidence="7" id="KW-0285">Flavoprotein</keyword>
<evidence type="ECO:0000256" key="14">
    <source>
        <dbReference type="ARBA" id="ARBA00022991"/>
    </source>
</evidence>
<evidence type="ECO:0000256" key="9">
    <source>
        <dbReference type="ARBA" id="ARBA00022679"/>
    </source>
</evidence>
<dbReference type="EMBL" id="VZDO01000015">
    <property type="protein sequence ID" value="KAB0677815.1"/>
    <property type="molecule type" value="Genomic_DNA"/>
</dbReference>
<feature type="domain" description="PAC" evidence="18">
    <location>
        <begin position="82"/>
        <end position="135"/>
    </location>
</feature>
<dbReference type="InterPro" id="IPR000014">
    <property type="entry name" value="PAS"/>
</dbReference>
<keyword evidence="9" id="KW-0808">Transferase</keyword>
<evidence type="ECO:0000256" key="15">
    <source>
        <dbReference type="ARBA" id="ARBA00023026"/>
    </source>
</evidence>
<dbReference type="GO" id="GO:0009881">
    <property type="term" value="F:photoreceptor activity"/>
    <property type="evidence" value="ECO:0007669"/>
    <property type="project" value="UniProtKB-KW"/>
</dbReference>
<dbReference type="Pfam" id="PF07536">
    <property type="entry name" value="HWE_HK"/>
    <property type="match status" value="1"/>
</dbReference>
<evidence type="ECO:0000256" key="16">
    <source>
        <dbReference type="ARBA" id="ARBA00023170"/>
    </source>
</evidence>
<evidence type="ECO:0000313" key="19">
    <source>
        <dbReference type="EMBL" id="KAB0677815.1"/>
    </source>
</evidence>
<dbReference type="SMART" id="SM00911">
    <property type="entry name" value="HWE_HK"/>
    <property type="match status" value="1"/>
</dbReference>
<evidence type="ECO:0000256" key="1">
    <source>
        <dbReference type="ARBA" id="ARBA00000085"/>
    </source>
</evidence>
<comment type="catalytic activity">
    <reaction evidence="1">
        <text>ATP + protein L-histidine = ADP + protein N-phospho-L-histidine.</text>
        <dbReference type="EC" id="2.7.13.3"/>
    </reaction>
</comment>
<evidence type="ECO:0000259" key="17">
    <source>
        <dbReference type="PROSITE" id="PS50112"/>
    </source>
</evidence>
<dbReference type="InterPro" id="IPR011102">
    <property type="entry name" value="Sig_transdc_His_kinase_HWE"/>
</dbReference>
<dbReference type="PANTHER" id="PTHR41523">
    <property type="entry name" value="TWO-COMPONENT SYSTEM SENSOR PROTEIN"/>
    <property type="match status" value="1"/>
</dbReference>
<evidence type="ECO:0000256" key="6">
    <source>
        <dbReference type="ARBA" id="ARBA00022606"/>
    </source>
</evidence>
<evidence type="ECO:0000256" key="3">
    <source>
        <dbReference type="ARBA" id="ARBA00021740"/>
    </source>
</evidence>
<keyword evidence="6" id="KW-0716">Sensory transduction</keyword>
<dbReference type="Pfam" id="PF13426">
    <property type="entry name" value="PAS_9"/>
    <property type="match status" value="1"/>
</dbReference>
<keyword evidence="10" id="KW-0677">Repeat</keyword>
<dbReference type="InterPro" id="IPR035965">
    <property type="entry name" value="PAS-like_dom_sf"/>
</dbReference>
<dbReference type="EC" id="2.7.13.3" evidence="2"/>
<keyword evidence="15" id="KW-0843">Virulence</keyword>
<keyword evidence="11" id="KW-0547">Nucleotide-binding</keyword>
<protein>
    <recommendedName>
        <fullName evidence="3">Blue-light-activated histidine kinase</fullName>
        <ecNumber evidence="2">2.7.13.3</ecNumber>
    </recommendedName>
</protein>
<proteinExistence type="predicted"/>
<evidence type="ECO:0000256" key="8">
    <source>
        <dbReference type="ARBA" id="ARBA00022643"/>
    </source>
</evidence>
<evidence type="ECO:0000256" key="12">
    <source>
        <dbReference type="ARBA" id="ARBA00022777"/>
    </source>
</evidence>
<evidence type="ECO:0000256" key="5">
    <source>
        <dbReference type="ARBA" id="ARBA00022553"/>
    </source>
</evidence>
<dbReference type="AlphaFoldDB" id="A0A7V7PM88"/>
<evidence type="ECO:0000259" key="18">
    <source>
        <dbReference type="PROSITE" id="PS50113"/>
    </source>
</evidence>
<name>A0A7V7PM88_9HYPH</name>
<dbReference type="Gene3D" id="3.30.565.10">
    <property type="entry name" value="Histidine kinase-like ATPase, C-terminal domain"/>
    <property type="match status" value="1"/>
</dbReference>
<evidence type="ECO:0000256" key="11">
    <source>
        <dbReference type="ARBA" id="ARBA00022741"/>
    </source>
</evidence>
<sequence length="334" mass="36957">MLLQSGGSSDPFASAVRTTRMPMVITDPKRDDNPIVFCNDAFTHLTGYARDEILGRNCRFLQGPATRDEDVARVRHAIGRRESVQVDLLNHRKDGSTFWNALLISPVFDGDELTYFFASQLDVSDRKRAEEHRFLLNRELDHRVKNTLATVQTVVLQTLRDASVPRTVADAVSGRIRALARSHDLLTVEAWASADLADVVEGALEPLRPRVGARIGVEGPRLRIKPRIATMLSLAVHELGSNAERYGSLSNPTGTVRVGWAIGEGRLRFEWRESGGPRVAEPAKRGYGTRIVERVLAAEFDGEAELRFPPDGLVFRLDAPADGIDEEATAWTAP</sequence>
<dbReference type="SMART" id="SM00086">
    <property type="entry name" value="PAC"/>
    <property type="match status" value="1"/>
</dbReference>
<dbReference type="Gene3D" id="3.30.450.20">
    <property type="entry name" value="PAS domain"/>
    <property type="match status" value="1"/>
</dbReference>
<evidence type="ECO:0000256" key="10">
    <source>
        <dbReference type="ARBA" id="ARBA00022737"/>
    </source>
</evidence>
<organism evidence="19 20">
    <name type="scientific">Plantimonas leprariae</name>
    <dbReference type="NCBI Taxonomy" id="2615207"/>
    <lineage>
        <taxon>Bacteria</taxon>
        <taxon>Pseudomonadati</taxon>
        <taxon>Pseudomonadota</taxon>
        <taxon>Alphaproteobacteria</taxon>
        <taxon>Hyphomicrobiales</taxon>
        <taxon>Aurantimonadaceae</taxon>
        <taxon>Plantimonas</taxon>
    </lineage>
</organism>
<dbReference type="PANTHER" id="PTHR41523:SF7">
    <property type="entry name" value="HISTIDINE KINASE"/>
    <property type="match status" value="1"/>
</dbReference>
<evidence type="ECO:0000313" key="20">
    <source>
        <dbReference type="Proteomes" id="UP000432089"/>
    </source>
</evidence>
<dbReference type="SUPFAM" id="SSF55785">
    <property type="entry name" value="PYP-like sensor domain (PAS domain)"/>
    <property type="match status" value="1"/>
</dbReference>
<keyword evidence="13" id="KW-0067">ATP-binding</keyword>
<keyword evidence="8" id="KW-0288">FMN</keyword>